<sequence>MYGFLKNSKVTLCTLQLKPKYFLWILIKTASVTSALETSEKETPRFNEILYTTTTTTMTTTTTIQSK</sequence>
<keyword evidence="2" id="KW-1185">Reference proteome</keyword>
<evidence type="ECO:0000313" key="1">
    <source>
        <dbReference type="EnsemblMetazoa" id="GPAI025658-PA"/>
    </source>
</evidence>
<name>A0A1A9ZUQ0_GLOPL</name>
<accession>A0A1A9ZUQ0</accession>
<protein>
    <submittedName>
        <fullName evidence="1">Uncharacterized protein</fullName>
    </submittedName>
</protein>
<proteinExistence type="predicted"/>
<dbReference type="Proteomes" id="UP000092445">
    <property type="component" value="Unassembled WGS sequence"/>
</dbReference>
<organism evidence="1 2">
    <name type="scientific">Glossina pallidipes</name>
    <name type="common">Tsetse fly</name>
    <dbReference type="NCBI Taxonomy" id="7398"/>
    <lineage>
        <taxon>Eukaryota</taxon>
        <taxon>Metazoa</taxon>
        <taxon>Ecdysozoa</taxon>
        <taxon>Arthropoda</taxon>
        <taxon>Hexapoda</taxon>
        <taxon>Insecta</taxon>
        <taxon>Pterygota</taxon>
        <taxon>Neoptera</taxon>
        <taxon>Endopterygota</taxon>
        <taxon>Diptera</taxon>
        <taxon>Brachycera</taxon>
        <taxon>Muscomorpha</taxon>
        <taxon>Hippoboscoidea</taxon>
        <taxon>Glossinidae</taxon>
        <taxon>Glossina</taxon>
    </lineage>
</organism>
<dbReference type="AlphaFoldDB" id="A0A1A9ZUQ0"/>
<dbReference type="VEuPathDB" id="VectorBase:GPAI025658"/>
<dbReference type="EnsemblMetazoa" id="GPAI025658-RA">
    <property type="protein sequence ID" value="GPAI025658-PA"/>
    <property type="gene ID" value="GPAI025658"/>
</dbReference>
<reference evidence="1" key="2">
    <citation type="submission" date="2020-05" db="UniProtKB">
        <authorList>
            <consortium name="EnsemblMetazoa"/>
        </authorList>
    </citation>
    <scope>IDENTIFICATION</scope>
    <source>
        <strain evidence="1">IAEA</strain>
    </source>
</reference>
<reference evidence="2" key="1">
    <citation type="submission" date="2014-03" db="EMBL/GenBank/DDBJ databases">
        <authorList>
            <person name="Aksoy S."/>
            <person name="Warren W."/>
            <person name="Wilson R.K."/>
        </authorList>
    </citation>
    <scope>NUCLEOTIDE SEQUENCE [LARGE SCALE GENOMIC DNA]</scope>
    <source>
        <strain evidence="2">IAEA</strain>
    </source>
</reference>
<evidence type="ECO:0000313" key="2">
    <source>
        <dbReference type="Proteomes" id="UP000092445"/>
    </source>
</evidence>